<evidence type="ECO:0000256" key="1">
    <source>
        <dbReference type="SAM" id="Phobius"/>
    </source>
</evidence>
<dbReference type="Pfam" id="PF26604">
    <property type="entry name" value="CBU_0592"/>
    <property type="match status" value="1"/>
</dbReference>
<feature type="transmembrane region" description="Helical" evidence="1">
    <location>
        <begin position="70"/>
        <end position="88"/>
    </location>
</feature>
<keyword evidence="4" id="KW-1185">Reference proteome</keyword>
<accession>A0A927D035</accession>
<dbReference type="AlphaFoldDB" id="A0A927D035"/>
<dbReference type="NCBIfam" id="NF047864">
    <property type="entry name" value="CBU_0592_membra"/>
    <property type="match status" value="1"/>
</dbReference>
<evidence type="ECO:0000313" key="4">
    <source>
        <dbReference type="Proteomes" id="UP000635142"/>
    </source>
</evidence>
<feature type="transmembrane region" description="Helical" evidence="1">
    <location>
        <begin position="46"/>
        <end position="64"/>
    </location>
</feature>
<dbReference type="Proteomes" id="UP000635142">
    <property type="component" value="Unassembled WGS sequence"/>
</dbReference>
<comment type="caution">
    <text evidence="3">The sequence shown here is derived from an EMBL/GenBank/DDBJ whole genome shotgun (WGS) entry which is preliminary data.</text>
</comment>
<keyword evidence="1" id="KW-0472">Membrane</keyword>
<dbReference type="InterPro" id="IPR058058">
    <property type="entry name" value="CBU_0592-like"/>
</dbReference>
<name>A0A927D035_9RHOB</name>
<sequence length="201" mass="21560">MLESFSNNPGSLPFLEVIGLLGFVLYVVGYLLIALRRLTGGSIAHFTINLVAATLVLISLTASFNLPSAMIQTFWIGISVVGIVVAVVKPSQPLKITVATSPETRKNFGKYQRPSDVPIIDAIIDAHDSICIEVEVDNNEALHRAIDLASGPDGCGIDIRVDGALIAHALHVKRLEPEQIRLVPRAVKGGVGKVHWLSANI</sequence>
<protein>
    <recommendedName>
        <fullName evidence="2">CBU-0592-like domain-containing protein</fullName>
    </recommendedName>
</protein>
<gene>
    <name evidence="3" type="ORF">H9Q16_01475</name>
</gene>
<feature type="transmembrane region" description="Helical" evidence="1">
    <location>
        <begin position="12"/>
        <end position="34"/>
    </location>
</feature>
<reference evidence="3" key="1">
    <citation type="submission" date="2020-08" db="EMBL/GenBank/DDBJ databases">
        <title>Sulfitobacter aestuariivivens sp. nov., isolated from a tidal flat.</title>
        <authorList>
            <person name="Park S."/>
            <person name="Yoon J.-H."/>
        </authorList>
    </citation>
    <scope>NUCLEOTIDE SEQUENCE</scope>
    <source>
        <strain evidence="3">TSTF-M16</strain>
    </source>
</reference>
<proteinExistence type="predicted"/>
<keyword evidence="1" id="KW-1133">Transmembrane helix</keyword>
<evidence type="ECO:0000259" key="2">
    <source>
        <dbReference type="Pfam" id="PF26604"/>
    </source>
</evidence>
<organism evidence="3 4">
    <name type="scientific">Sulfitobacter aestuariivivens</name>
    <dbReference type="NCBI Taxonomy" id="2766981"/>
    <lineage>
        <taxon>Bacteria</taxon>
        <taxon>Pseudomonadati</taxon>
        <taxon>Pseudomonadota</taxon>
        <taxon>Alphaproteobacteria</taxon>
        <taxon>Rhodobacterales</taxon>
        <taxon>Roseobacteraceae</taxon>
        <taxon>Sulfitobacter</taxon>
    </lineage>
</organism>
<feature type="domain" description="CBU-0592-like" evidence="2">
    <location>
        <begin position="16"/>
        <end position="87"/>
    </location>
</feature>
<dbReference type="EMBL" id="JACTAG010000001">
    <property type="protein sequence ID" value="MBD3662585.1"/>
    <property type="molecule type" value="Genomic_DNA"/>
</dbReference>
<keyword evidence="1" id="KW-0812">Transmembrane</keyword>
<dbReference type="RefSeq" id="WP_191073608.1">
    <property type="nucleotide sequence ID" value="NZ_JACTAG010000001.1"/>
</dbReference>
<evidence type="ECO:0000313" key="3">
    <source>
        <dbReference type="EMBL" id="MBD3662585.1"/>
    </source>
</evidence>